<sequence>MCFDIELKQDYTKVLFILEANEIYGSWMFNFGEPRYWRTIQVTKDDIFVDNVKRLKYWPFLSVDPQQTLNSSVSYLTNLFDINVRDVLIAPDDFPETRTSIFPGCNQCQKVIITGKKPILKKYMRNFIENVNIKEHLSFTIPVDCHFYCDPINFKKGEIIFGNTSTGWITRDILFKFKNSRIQLYGSNTRNLNANDFDRFVDRWYRSDDTEFELLMINWKQYPGSLNISKFKPFAWNENRRSQNFRLLNTVALDCSQAYDILRHDGALATILTNRVNSLVFYVWNVRFPDTTGLEVQ</sequence>
<organism evidence="1 2">
    <name type="scientific">Caenorhabditis remanei</name>
    <name type="common">Caenorhabditis vulgaris</name>
    <dbReference type="NCBI Taxonomy" id="31234"/>
    <lineage>
        <taxon>Eukaryota</taxon>
        <taxon>Metazoa</taxon>
        <taxon>Ecdysozoa</taxon>
        <taxon>Nematoda</taxon>
        <taxon>Chromadorea</taxon>
        <taxon>Rhabditida</taxon>
        <taxon>Rhabditina</taxon>
        <taxon>Rhabditomorpha</taxon>
        <taxon>Rhabditoidea</taxon>
        <taxon>Rhabditidae</taxon>
        <taxon>Peloderinae</taxon>
        <taxon>Caenorhabditis</taxon>
    </lineage>
</organism>
<dbReference type="EMBL" id="WUAV01000002">
    <property type="protein sequence ID" value="KAF1764805.1"/>
    <property type="molecule type" value="Genomic_DNA"/>
</dbReference>
<dbReference type="GeneID" id="9806758"/>
<dbReference type="RefSeq" id="XP_053589066.1">
    <property type="nucleotide sequence ID" value="XM_053724872.1"/>
</dbReference>
<dbReference type="PANTHER" id="PTHR21503:SF8">
    <property type="entry name" value="F-BOX ASSOCIATED DOMAIN-CONTAINING PROTEIN-RELATED"/>
    <property type="match status" value="1"/>
</dbReference>
<reference evidence="1 2" key="1">
    <citation type="submission" date="2019-12" db="EMBL/GenBank/DDBJ databases">
        <title>Chromosome-level assembly of the Caenorhabditis remanei genome.</title>
        <authorList>
            <person name="Teterina A.A."/>
            <person name="Willis J.H."/>
            <person name="Phillips P.C."/>
        </authorList>
    </citation>
    <scope>NUCLEOTIDE SEQUENCE [LARGE SCALE GENOMIC DNA]</scope>
    <source>
        <strain evidence="1 2">PX506</strain>
        <tissue evidence="1">Whole organism</tissue>
    </source>
</reference>
<dbReference type="KEGG" id="crq:GCK72_004755"/>
<evidence type="ECO:0000313" key="2">
    <source>
        <dbReference type="Proteomes" id="UP000483820"/>
    </source>
</evidence>
<evidence type="ECO:0008006" key="3">
    <source>
        <dbReference type="Google" id="ProtNLM"/>
    </source>
</evidence>
<dbReference type="CTD" id="9806758"/>
<evidence type="ECO:0000313" key="1">
    <source>
        <dbReference type="EMBL" id="KAF1764805.1"/>
    </source>
</evidence>
<proteinExistence type="predicted"/>
<comment type="caution">
    <text evidence="1">The sequence shown here is derived from an EMBL/GenBank/DDBJ whole genome shotgun (WGS) entry which is preliminary data.</text>
</comment>
<gene>
    <name evidence="1" type="ORF">GCK72_004755</name>
</gene>
<accession>A0A6A5HC13</accession>
<dbReference type="PANTHER" id="PTHR21503">
    <property type="entry name" value="F-BOX-CONTAINING HYPOTHETICAL PROTEIN C.ELEGANS"/>
    <property type="match status" value="1"/>
</dbReference>
<name>A0A6A5HC13_CAERE</name>
<dbReference type="AlphaFoldDB" id="A0A6A5HC13"/>
<dbReference type="Proteomes" id="UP000483820">
    <property type="component" value="Chromosome II"/>
</dbReference>
<protein>
    <recommendedName>
        <fullName evidence="3">F-box associated domain-containing protein</fullName>
    </recommendedName>
</protein>